<reference evidence="6 7" key="1">
    <citation type="submission" date="2021-02" db="EMBL/GenBank/DDBJ databases">
        <title>Plant Genome Project.</title>
        <authorList>
            <person name="Zhang R.-G."/>
        </authorList>
    </citation>
    <scope>NUCLEOTIDE SEQUENCE [LARGE SCALE GENOMIC DNA]</scope>
    <source>
        <tissue evidence="6">Leaves</tissue>
    </source>
</reference>
<dbReference type="InterPro" id="IPR046349">
    <property type="entry name" value="C1-like_sf"/>
</dbReference>
<feature type="transmembrane region" description="Helical" evidence="4">
    <location>
        <begin position="300"/>
        <end position="320"/>
    </location>
</feature>
<keyword evidence="4" id="KW-1133">Transmembrane helix</keyword>
<dbReference type="InterPro" id="IPR002219">
    <property type="entry name" value="PKC_DAG/PE"/>
</dbReference>
<accession>A0ABQ8H455</accession>
<keyword evidence="3" id="KW-0862">Zinc</keyword>
<name>A0ABQ8H455_9ROSI</name>
<proteinExistence type="predicted"/>
<keyword evidence="7" id="KW-1185">Reference proteome</keyword>
<dbReference type="SUPFAM" id="SSF57889">
    <property type="entry name" value="Cysteine-rich domain"/>
    <property type="match status" value="2"/>
</dbReference>
<evidence type="ECO:0000313" key="6">
    <source>
        <dbReference type="EMBL" id="KAH7548069.1"/>
    </source>
</evidence>
<dbReference type="Pfam" id="PF03107">
    <property type="entry name" value="C1_2"/>
    <property type="match status" value="1"/>
</dbReference>
<evidence type="ECO:0000256" key="1">
    <source>
        <dbReference type="ARBA" id="ARBA00022723"/>
    </source>
</evidence>
<evidence type="ECO:0000259" key="5">
    <source>
        <dbReference type="PROSITE" id="PS50081"/>
    </source>
</evidence>
<keyword evidence="1" id="KW-0479">Metal-binding</keyword>
<feature type="transmembrane region" description="Helical" evidence="4">
    <location>
        <begin position="270"/>
        <end position="288"/>
    </location>
</feature>
<gene>
    <name evidence="6" type="ORF">JRO89_XS14G0062100</name>
</gene>
<dbReference type="PANTHER" id="PTHR46477:SF5">
    <property type="entry name" value="PHORBOL-ESTER_DAG-TYPE DOMAIN-CONTAINING PROTEIN"/>
    <property type="match status" value="1"/>
</dbReference>
<sequence length="423" mass="48634">MSKSPGHISTYTLCMCVSVFLYNFSYSSSRDKNCKSNPSIPCCEPNLNPSYKRHYQPCFLMSETIHHASHPHELELKSYNKPYLCDGCKEIGLGTRYRCEQCNFDLHIPCSSLSANETTSHDFFHNSTLKLFFKPPGRGERFCVACVKPVRGFVYHCEEKGRDLHPCCLTLPHMVKVDDVEFKLSDKFLSSKCSWCNMKCLQDNSPGLRGWSYVSTCKKYNLHARCATEMMLQVWKKKGDNWGNDWEQYVQGLLEQTIQSVLERDRRRNIVMMFVISNVVLELVSAVVDQISSVNKPKCALFGMVISFVAMLTCILELIYEGQKEKLIWRWRRGTLPLPWFYYQHGERKPFGTFKDIVGLVCALCQCVVATVKYCYLHRGHADSPIKISVSSIIFAFGILLSQMLKNRARERPSTENEMSLSV</sequence>
<evidence type="ECO:0000313" key="7">
    <source>
        <dbReference type="Proteomes" id="UP000827721"/>
    </source>
</evidence>
<feature type="transmembrane region" description="Helical" evidence="4">
    <location>
        <begin position="6"/>
        <end position="25"/>
    </location>
</feature>
<dbReference type="InterPro" id="IPR004146">
    <property type="entry name" value="DC1"/>
</dbReference>
<protein>
    <recommendedName>
        <fullName evidence="5">Phorbol-ester/DAG-type domain-containing protein</fullName>
    </recommendedName>
</protein>
<evidence type="ECO:0000256" key="3">
    <source>
        <dbReference type="ARBA" id="ARBA00022833"/>
    </source>
</evidence>
<keyword evidence="2" id="KW-0677">Repeat</keyword>
<dbReference type="Gene3D" id="3.30.60.20">
    <property type="match status" value="1"/>
</dbReference>
<keyword evidence="4" id="KW-0812">Transmembrane</keyword>
<keyword evidence="4" id="KW-0472">Membrane</keyword>
<dbReference type="EMBL" id="JAFEMO010000014">
    <property type="protein sequence ID" value="KAH7548069.1"/>
    <property type="molecule type" value="Genomic_DNA"/>
</dbReference>
<dbReference type="Proteomes" id="UP000827721">
    <property type="component" value="Unassembled WGS sequence"/>
</dbReference>
<evidence type="ECO:0000256" key="2">
    <source>
        <dbReference type="ARBA" id="ARBA00022737"/>
    </source>
</evidence>
<dbReference type="PANTHER" id="PTHR46477">
    <property type="entry name" value="CYSTEINE/HISTIDINE-RICH C1 DOMAIN FAMILY PROTEIN"/>
    <property type="match status" value="1"/>
</dbReference>
<comment type="caution">
    <text evidence="6">The sequence shown here is derived from an EMBL/GenBank/DDBJ whole genome shotgun (WGS) entry which is preliminary data.</text>
</comment>
<evidence type="ECO:0000256" key="4">
    <source>
        <dbReference type="SAM" id="Phobius"/>
    </source>
</evidence>
<dbReference type="PROSITE" id="PS50081">
    <property type="entry name" value="ZF_DAG_PE_2"/>
    <property type="match status" value="1"/>
</dbReference>
<organism evidence="6 7">
    <name type="scientific">Xanthoceras sorbifolium</name>
    <dbReference type="NCBI Taxonomy" id="99658"/>
    <lineage>
        <taxon>Eukaryota</taxon>
        <taxon>Viridiplantae</taxon>
        <taxon>Streptophyta</taxon>
        <taxon>Embryophyta</taxon>
        <taxon>Tracheophyta</taxon>
        <taxon>Spermatophyta</taxon>
        <taxon>Magnoliopsida</taxon>
        <taxon>eudicotyledons</taxon>
        <taxon>Gunneridae</taxon>
        <taxon>Pentapetalae</taxon>
        <taxon>rosids</taxon>
        <taxon>malvids</taxon>
        <taxon>Sapindales</taxon>
        <taxon>Sapindaceae</taxon>
        <taxon>Xanthoceroideae</taxon>
        <taxon>Xanthoceras</taxon>
    </lineage>
</organism>
<feature type="domain" description="Phorbol-ester/DAG-type" evidence="5">
    <location>
        <begin position="71"/>
        <end position="118"/>
    </location>
</feature>